<dbReference type="AlphaFoldDB" id="A0AA41YIC1"/>
<dbReference type="InterPro" id="IPR014395">
    <property type="entry name" value="Pen/GL7ACA/AHL_acylase"/>
</dbReference>
<dbReference type="SUPFAM" id="SSF56235">
    <property type="entry name" value="N-terminal nucleophile aminohydrolases (Ntn hydrolases)"/>
    <property type="match status" value="1"/>
</dbReference>
<dbReference type="Gene3D" id="3.60.20.10">
    <property type="entry name" value="Glutamine Phosphoribosylpyrophosphate, subunit 1, domain 1"/>
    <property type="match status" value="1"/>
</dbReference>
<dbReference type="EMBL" id="JAPDNT010000002">
    <property type="protein sequence ID" value="MCW3474066.1"/>
    <property type="molecule type" value="Genomic_DNA"/>
</dbReference>
<dbReference type="CDD" id="cd03747">
    <property type="entry name" value="Ntn_PGA_like"/>
    <property type="match status" value="1"/>
</dbReference>
<feature type="binding site" evidence="5">
    <location>
        <position position="319"/>
    </location>
    <ligand>
        <name>Ca(2+)</name>
        <dbReference type="ChEBI" id="CHEBI:29108"/>
    </ligand>
</feature>
<dbReference type="PANTHER" id="PTHR34218:SF4">
    <property type="entry name" value="ACYL-HOMOSERINE LACTONE ACYLASE QUIP"/>
    <property type="match status" value="1"/>
</dbReference>
<gene>
    <name evidence="6" type="ORF">OL599_05695</name>
</gene>
<dbReference type="PANTHER" id="PTHR34218">
    <property type="entry name" value="PEPTIDASE S45 PENICILLIN AMIDASE"/>
    <property type="match status" value="1"/>
</dbReference>
<feature type="binding site" evidence="5">
    <location>
        <position position="316"/>
    </location>
    <ligand>
        <name>Ca(2+)</name>
        <dbReference type="ChEBI" id="CHEBI:29108"/>
    </ligand>
</feature>
<dbReference type="GO" id="GO:0046872">
    <property type="term" value="F:metal ion binding"/>
    <property type="evidence" value="ECO:0007669"/>
    <property type="project" value="UniProtKB-KW"/>
</dbReference>
<protein>
    <submittedName>
        <fullName evidence="6">Penicillin acylase family protein</fullName>
    </submittedName>
</protein>
<evidence type="ECO:0000256" key="1">
    <source>
        <dbReference type="ARBA" id="ARBA00006586"/>
    </source>
</evidence>
<name>A0AA41YIC1_9PROT</name>
<comment type="similarity">
    <text evidence="1">Belongs to the peptidase S45 family.</text>
</comment>
<dbReference type="Pfam" id="PF01804">
    <property type="entry name" value="Penicil_amidase"/>
    <property type="match status" value="1"/>
</dbReference>
<keyword evidence="3" id="KW-0865">Zymogen</keyword>
<dbReference type="InterPro" id="IPR002692">
    <property type="entry name" value="S45"/>
</dbReference>
<dbReference type="InterPro" id="IPR023343">
    <property type="entry name" value="Penicillin_amidase_dom1"/>
</dbReference>
<evidence type="ECO:0000313" key="6">
    <source>
        <dbReference type="EMBL" id="MCW3474066.1"/>
    </source>
</evidence>
<keyword evidence="5" id="KW-0106">Calcium</keyword>
<dbReference type="Gene3D" id="1.10.439.10">
    <property type="entry name" value="Penicillin Amidohydrolase, domain 1"/>
    <property type="match status" value="1"/>
</dbReference>
<dbReference type="RefSeq" id="WP_264712686.1">
    <property type="nucleotide sequence ID" value="NZ_JAPDNT010000002.1"/>
</dbReference>
<dbReference type="InterPro" id="IPR029055">
    <property type="entry name" value="Ntn_hydrolases_N"/>
</dbReference>
<dbReference type="InterPro" id="IPR043147">
    <property type="entry name" value="Penicillin_amidase_A-knob"/>
</dbReference>
<dbReference type="Proteomes" id="UP001165679">
    <property type="component" value="Unassembled WGS sequence"/>
</dbReference>
<comment type="caution">
    <text evidence="6">The sequence shown here is derived from an EMBL/GenBank/DDBJ whole genome shotgun (WGS) entry which is preliminary data.</text>
</comment>
<reference evidence="6" key="2">
    <citation type="submission" date="2022-10" db="EMBL/GenBank/DDBJ databases">
        <authorList>
            <person name="Trinh H.N."/>
        </authorList>
    </citation>
    <scope>NUCLEOTIDE SEQUENCE</scope>
    <source>
        <strain evidence="6">RN2-1</strain>
    </source>
</reference>
<evidence type="ECO:0000256" key="5">
    <source>
        <dbReference type="PIRSR" id="PIRSR001227-2"/>
    </source>
</evidence>
<evidence type="ECO:0000313" key="7">
    <source>
        <dbReference type="Proteomes" id="UP001165679"/>
    </source>
</evidence>
<dbReference type="GO" id="GO:0016811">
    <property type="term" value="F:hydrolase activity, acting on carbon-nitrogen (but not peptide) bonds, in linear amides"/>
    <property type="evidence" value="ECO:0007669"/>
    <property type="project" value="InterPro"/>
</dbReference>
<sequence>MPDSQTIDHGVPGLEQPADIVVDNWGIPHIRANTRHDVFFVQGFAAARDRLWQLDLWRKRGLGRLAADFGPGFLAQDRAARLFLYRGDMAAEWGAYGTPEAQSITEAFVQGINAWIALTQEQPDLLAPEFAAMGTRPERWDAADVVRIRSHGLVRNVLSEATRAQVIARADMETDLARRSIEPPWTPILPEGLDMRDIPAAALDVFKLATVRLDFSPDRLAATLDDAWRWTKVSDLGDVTAEGSNNWAVAGSRTATGRPILASDPHRAHALPSLRRIVHLTGPGIDAIGAGEPALPGVSIGHNGHAAFGLTIFPMDQEDLYVYETHPDDPDLYRYGDGWERMRTVRELVAVKGAPAQEVVLKFTRHGPVIHEDATARRAFAVRSVWFEPGSSAYFTSLAYLNATSPDAFAAALQHWSAPSVNQVYADRDGNIAWFTAGRTPIRPNWDGLLPVPGDGRYEWAGFHPLEDLPRSVNPARGFVATANEMNLPPDYPYQDRKLGFEWAEHSRTERIHAVLDAQPAHTVEQSMALQTDDLSIPARRLGALLAALPSDGDLAFGRDLLLGWDHHLARDSAAAALQEVWWSKHLRPALLDMLAPDPVVRALLVPGDTETLLALLEQPDHRLPDRDALLARTLVAAVADCRERLGPDASGWAWGRLHHGYFPHPLAPVAPLSPVAPGMRDVGPLPKGGSGSTPMAASYRLSDFRVTTGASFRMVVDVGNWDNSRAINAPGQSGDPRSPHYDDLAPLWAAGDYVPLLYSRDAVDAAARLRIRLSPR</sequence>
<feature type="active site" description="Nucleophile" evidence="4">
    <location>
        <position position="244"/>
    </location>
</feature>
<keyword evidence="2" id="KW-0378">Hydrolase</keyword>
<comment type="cofactor">
    <cofactor evidence="5">
        <name>Ca(2+)</name>
        <dbReference type="ChEBI" id="CHEBI:29108"/>
    </cofactor>
    <text evidence="5">Binds 1 Ca(2+) ion per dimer.</text>
</comment>
<organism evidence="6 7">
    <name type="scientific">Limobrevibacterium gyesilva</name>
    <dbReference type="NCBI Taxonomy" id="2991712"/>
    <lineage>
        <taxon>Bacteria</taxon>
        <taxon>Pseudomonadati</taxon>
        <taxon>Pseudomonadota</taxon>
        <taxon>Alphaproteobacteria</taxon>
        <taxon>Acetobacterales</taxon>
        <taxon>Acetobacteraceae</taxon>
        <taxon>Limobrevibacterium</taxon>
    </lineage>
</organism>
<proteinExistence type="inferred from homology"/>
<evidence type="ECO:0000256" key="2">
    <source>
        <dbReference type="ARBA" id="ARBA00022801"/>
    </source>
</evidence>
<reference evidence="6" key="1">
    <citation type="submission" date="2022-09" db="EMBL/GenBank/DDBJ databases">
        <title>Rhodovastum sp. nov. RN2-1 isolated from soil in Seongnam, South Korea.</title>
        <authorList>
            <person name="Le N.T."/>
        </authorList>
    </citation>
    <scope>NUCLEOTIDE SEQUENCE</scope>
    <source>
        <strain evidence="6">RN2-1</strain>
    </source>
</reference>
<dbReference type="InterPro" id="IPR043146">
    <property type="entry name" value="Penicillin_amidase_N_B-knob"/>
</dbReference>
<dbReference type="PIRSF" id="PIRSF001227">
    <property type="entry name" value="Pen_acylase"/>
    <property type="match status" value="1"/>
</dbReference>
<accession>A0AA41YIC1</accession>
<keyword evidence="5" id="KW-0479">Metal-binding</keyword>
<evidence type="ECO:0000256" key="4">
    <source>
        <dbReference type="PIRSR" id="PIRSR001227-1"/>
    </source>
</evidence>
<dbReference type="Gene3D" id="1.10.1400.10">
    <property type="match status" value="1"/>
</dbReference>
<dbReference type="Gene3D" id="2.30.120.10">
    <property type="match status" value="1"/>
</dbReference>
<dbReference type="GO" id="GO:0017000">
    <property type="term" value="P:antibiotic biosynthetic process"/>
    <property type="evidence" value="ECO:0007669"/>
    <property type="project" value="InterPro"/>
</dbReference>
<keyword evidence="7" id="KW-1185">Reference proteome</keyword>
<evidence type="ECO:0000256" key="3">
    <source>
        <dbReference type="ARBA" id="ARBA00023145"/>
    </source>
</evidence>